<dbReference type="AlphaFoldDB" id="S4AKT3"/>
<accession>S4AKT3</accession>
<reference evidence="1 2" key="1">
    <citation type="submission" date="2013-02" db="EMBL/GenBank/DDBJ databases">
        <title>Draft Genome Sequence of Streptomyces aurantiacus, Which Produces Setomimycin.</title>
        <authorList>
            <person name="Gruening B.A."/>
            <person name="Praeg A."/>
            <person name="Erxleben A."/>
            <person name="Guenther S."/>
            <person name="Mueller M."/>
        </authorList>
    </citation>
    <scope>NUCLEOTIDE SEQUENCE [LARGE SCALE GENOMIC DNA]</scope>
    <source>
        <strain evidence="1 2">JA 4570</strain>
    </source>
</reference>
<proteinExistence type="predicted"/>
<name>S4AKT3_9ACTN</name>
<protein>
    <submittedName>
        <fullName evidence="1">Uncharacterized protein</fullName>
    </submittedName>
</protein>
<evidence type="ECO:0000313" key="1">
    <source>
        <dbReference type="EMBL" id="EPH42042.1"/>
    </source>
</evidence>
<keyword evidence="2" id="KW-1185">Reference proteome</keyword>
<evidence type="ECO:0000313" key="2">
    <source>
        <dbReference type="Proteomes" id="UP000014629"/>
    </source>
</evidence>
<dbReference type="EMBL" id="AOPZ01000264">
    <property type="protein sequence ID" value="EPH42042.1"/>
    <property type="molecule type" value="Genomic_DNA"/>
</dbReference>
<gene>
    <name evidence="1" type="ORF">STRAU_4929</name>
</gene>
<organism evidence="1 2">
    <name type="scientific">Streptomyces aurantiacus JA 4570</name>
    <dbReference type="NCBI Taxonomy" id="1286094"/>
    <lineage>
        <taxon>Bacteria</taxon>
        <taxon>Bacillati</taxon>
        <taxon>Actinomycetota</taxon>
        <taxon>Actinomycetes</taxon>
        <taxon>Kitasatosporales</taxon>
        <taxon>Streptomycetaceae</taxon>
        <taxon>Streptomyces</taxon>
        <taxon>Streptomyces aurantiacus group</taxon>
    </lineage>
</organism>
<dbReference type="Proteomes" id="UP000014629">
    <property type="component" value="Unassembled WGS sequence"/>
</dbReference>
<sequence>MRGFRFLVVTVAAGAALAAQGSGPPSRRRR</sequence>
<comment type="caution">
    <text evidence="1">The sequence shown here is derived from an EMBL/GenBank/DDBJ whole genome shotgun (WGS) entry which is preliminary data.</text>
</comment>